<keyword evidence="1" id="KW-0378">Hydrolase</keyword>
<evidence type="ECO:0000259" key="5">
    <source>
        <dbReference type="PROSITE" id="PS50056"/>
    </source>
</evidence>
<dbReference type="GO" id="GO:0004721">
    <property type="term" value="F:phosphoprotein phosphatase activity"/>
    <property type="evidence" value="ECO:0007669"/>
    <property type="project" value="UniProtKB-KW"/>
</dbReference>
<dbReference type="GO" id="GO:0004651">
    <property type="term" value="F:polynucleotide 5'-phosphatase activity"/>
    <property type="evidence" value="ECO:0007669"/>
    <property type="project" value="TreeGrafter"/>
</dbReference>
<dbReference type="AlphaFoldDB" id="A0A914ZT75"/>
<evidence type="ECO:0000313" key="6">
    <source>
        <dbReference type="Proteomes" id="UP000887569"/>
    </source>
</evidence>
<feature type="compositionally biased region" description="Basic residues" evidence="3">
    <location>
        <begin position="19"/>
        <end position="30"/>
    </location>
</feature>
<dbReference type="SUPFAM" id="SSF52799">
    <property type="entry name" value="(Phosphotyrosine protein) phosphatases II"/>
    <property type="match status" value="1"/>
</dbReference>
<dbReference type="InterPro" id="IPR020422">
    <property type="entry name" value="TYR_PHOSPHATASE_DUAL_dom"/>
</dbReference>
<feature type="domain" description="Tyrosine-protein phosphatase" evidence="4">
    <location>
        <begin position="66"/>
        <end position="225"/>
    </location>
</feature>
<dbReference type="PROSITE" id="PS50056">
    <property type="entry name" value="TYR_PHOSPHATASE_2"/>
    <property type="match status" value="1"/>
</dbReference>
<protein>
    <submittedName>
        <fullName evidence="7">RNA/RNP complex-1-interacting phosphatase</fullName>
    </submittedName>
</protein>
<sequence>MSCNGASDAILETQDTIASHRRHDSSKKHKPNEQDTRDRRHWKLPQRWCKYCPVKHVVRGTRFIPFKTPLGSNFFTKHGSNLGDVFETKTLLAHVRKRGEEIGLVIDLTATDRYYDPREWTECDVKYMKIKCMGHAAHYQEENIHRFFEAVTVFLTQNADNNRLIGVHCTHGINRTGYMICRYLVEVEGWDPKIAIQQFELSRGHKIERAQYMNSLYENCQQGCKSFMAVSDHGKALLPLGALEATEGYVGDKSPPDLVSDDRVDRNTLNAAFRDGPS</sequence>
<reference evidence="7" key="1">
    <citation type="submission" date="2022-11" db="UniProtKB">
        <authorList>
            <consortium name="WormBaseParasite"/>
        </authorList>
    </citation>
    <scope>IDENTIFICATION</scope>
</reference>
<evidence type="ECO:0000256" key="2">
    <source>
        <dbReference type="ARBA" id="ARBA00022912"/>
    </source>
</evidence>
<dbReference type="InterPro" id="IPR000387">
    <property type="entry name" value="Tyr_Pase_dom"/>
</dbReference>
<name>A0A914ZT75_PARUN</name>
<feature type="region of interest" description="Disordered" evidence="3">
    <location>
        <begin position="15"/>
        <end position="39"/>
    </location>
</feature>
<evidence type="ECO:0000256" key="3">
    <source>
        <dbReference type="SAM" id="MobiDB-lite"/>
    </source>
</evidence>
<accession>A0A914ZT75</accession>
<organism evidence="6 7">
    <name type="scientific">Parascaris univalens</name>
    <name type="common">Nematode worm</name>
    <dbReference type="NCBI Taxonomy" id="6257"/>
    <lineage>
        <taxon>Eukaryota</taxon>
        <taxon>Metazoa</taxon>
        <taxon>Ecdysozoa</taxon>
        <taxon>Nematoda</taxon>
        <taxon>Chromadorea</taxon>
        <taxon>Rhabditida</taxon>
        <taxon>Spirurina</taxon>
        <taxon>Ascaridomorpha</taxon>
        <taxon>Ascaridoidea</taxon>
        <taxon>Ascarididae</taxon>
        <taxon>Parascaris</taxon>
    </lineage>
</organism>
<proteinExistence type="predicted"/>
<dbReference type="SMART" id="SM00195">
    <property type="entry name" value="DSPc"/>
    <property type="match status" value="1"/>
</dbReference>
<evidence type="ECO:0000256" key="1">
    <source>
        <dbReference type="ARBA" id="ARBA00022801"/>
    </source>
</evidence>
<dbReference type="WBParaSite" id="PgB14X_g026_t01">
    <property type="protein sequence ID" value="PgB14X_g026_t01"/>
    <property type="gene ID" value="PgB14X_g026"/>
</dbReference>
<dbReference type="PROSITE" id="PS00383">
    <property type="entry name" value="TYR_PHOSPHATASE_1"/>
    <property type="match status" value="1"/>
</dbReference>
<dbReference type="PROSITE" id="PS50054">
    <property type="entry name" value="TYR_PHOSPHATASE_DUAL"/>
    <property type="match status" value="1"/>
</dbReference>
<dbReference type="PANTHER" id="PTHR10367:SF9">
    <property type="entry name" value="DUAL-SPECIFICITY PHOSPHATASE 11 (RNA_RNP COMPLEX 1-INTERACTING)"/>
    <property type="match status" value="1"/>
</dbReference>
<dbReference type="Proteomes" id="UP000887569">
    <property type="component" value="Unplaced"/>
</dbReference>
<feature type="domain" description="Tyrosine specific protein phosphatases" evidence="5">
    <location>
        <begin position="145"/>
        <end position="214"/>
    </location>
</feature>
<dbReference type="InterPro" id="IPR029021">
    <property type="entry name" value="Prot-tyrosine_phosphatase-like"/>
</dbReference>
<evidence type="ECO:0000313" key="7">
    <source>
        <dbReference type="WBParaSite" id="PgB14X_g026_t01"/>
    </source>
</evidence>
<evidence type="ECO:0000259" key="4">
    <source>
        <dbReference type="PROSITE" id="PS50054"/>
    </source>
</evidence>
<dbReference type="PANTHER" id="PTHR10367">
    <property type="entry name" value="MRNA-CAPPING ENZYME"/>
    <property type="match status" value="1"/>
</dbReference>
<keyword evidence="6" id="KW-1185">Reference proteome</keyword>
<keyword evidence="2" id="KW-0904">Protein phosphatase</keyword>
<dbReference type="InterPro" id="IPR000340">
    <property type="entry name" value="Dual-sp_phosphatase_cat-dom"/>
</dbReference>
<dbReference type="InterPro" id="IPR051029">
    <property type="entry name" value="mRNA_Capping_Enz/RNA_Phosphat"/>
</dbReference>
<dbReference type="InterPro" id="IPR016130">
    <property type="entry name" value="Tyr_Pase_AS"/>
</dbReference>
<dbReference type="Pfam" id="PF00782">
    <property type="entry name" value="DSPc"/>
    <property type="match status" value="1"/>
</dbReference>
<dbReference type="Gene3D" id="3.90.190.10">
    <property type="entry name" value="Protein tyrosine phosphatase superfamily"/>
    <property type="match status" value="1"/>
</dbReference>